<keyword evidence="3" id="KW-1185">Reference proteome</keyword>
<dbReference type="InterPro" id="IPR032675">
    <property type="entry name" value="LRR_dom_sf"/>
</dbReference>
<dbReference type="CDD" id="cd22160">
    <property type="entry name" value="F-box_AtFBL13-like"/>
    <property type="match status" value="1"/>
</dbReference>
<proteinExistence type="predicted"/>
<name>A0A834TPN3_9FABA</name>
<dbReference type="SUPFAM" id="SSF52047">
    <property type="entry name" value="RNI-like"/>
    <property type="match status" value="1"/>
</dbReference>
<dbReference type="Proteomes" id="UP000634136">
    <property type="component" value="Unassembled WGS sequence"/>
</dbReference>
<dbReference type="PANTHER" id="PTHR31293">
    <property type="entry name" value="RNI-LIKE SUPERFAMILY PROTEIN"/>
    <property type="match status" value="1"/>
</dbReference>
<dbReference type="PROSITE" id="PS50181">
    <property type="entry name" value="FBOX"/>
    <property type="match status" value="1"/>
</dbReference>
<dbReference type="InterPro" id="IPR053781">
    <property type="entry name" value="F-box_AtFBL13-like"/>
</dbReference>
<dbReference type="Gene3D" id="1.20.1280.50">
    <property type="match status" value="1"/>
</dbReference>
<dbReference type="InterPro" id="IPR055411">
    <property type="entry name" value="LRR_FXL15/At3g58940/PEG3-like"/>
</dbReference>
<comment type="caution">
    <text evidence="2">The sequence shown here is derived from an EMBL/GenBank/DDBJ whole genome shotgun (WGS) entry which is preliminary data.</text>
</comment>
<dbReference type="InterPro" id="IPR001810">
    <property type="entry name" value="F-box_dom"/>
</dbReference>
<gene>
    <name evidence="2" type="ORF">G2W53_016944</name>
</gene>
<evidence type="ECO:0000313" key="2">
    <source>
        <dbReference type="EMBL" id="KAF7825780.1"/>
    </source>
</evidence>
<feature type="domain" description="F-box" evidence="1">
    <location>
        <begin position="22"/>
        <end position="58"/>
    </location>
</feature>
<dbReference type="EMBL" id="JAAIUW010000006">
    <property type="protein sequence ID" value="KAF7825780.1"/>
    <property type="molecule type" value="Genomic_DNA"/>
</dbReference>
<dbReference type="AlphaFoldDB" id="A0A834TPN3"/>
<sequence length="337" mass="39387">MAELSERRSQCRRISSDGAEDFDRISQLPDSLLCHILSYLPTKTAVLTSILSNRWRRLWTFLADLDLDDEMPSFKRHDDHFQREEVSQSFSQFVYAVLLQNQTEPIKRFRLKCIYPSCNEFNINAWVNAVTRRNVERFELYIPCSKYIALPRSLFNCSTLVVLKLNKLYLNSLESFSIHLPMLKVLHLGDDVFIRCHDSILKLLSGCPNLEVLALESLHNLMCGGWMCESNNFEISFPHLREAKFRFYWIDRCHRSLFKIFKALFDVRCLTISLPTSKCLEYASISDIPVFNNLIQLEITLGLYTRNLLANLLKNSHRLEVLIVHKSRNEKTQATRV</sequence>
<dbReference type="InterPro" id="IPR036047">
    <property type="entry name" value="F-box-like_dom_sf"/>
</dbReference>
<dbReference type="Gene3D" id="3.80.10.10">
    <property type="entry name" value="Ribonuclease Inhibitor"/>
    <property type="match status" value="1"/>
</dbReference>
<evidence type="ECO:0000259" key="1">
    <source>
        <dbReference type="PROSITE" id="PS50181"/>
    </source>
</evidence>
<dbReference type="Pfam" id="PF24758">
    <property type="entry name" value="LRR_At5g56370"/>
    <property type="match status" value="1"/>
</dbReference>
<dbReference type="Pfam" id="PF00646">
    <property type="entry name" value="F-box"/>
    <property type="match status" value="1"/>
</dbReference>
<organism evidence="2 3">
    <name type="scientific">Senna tora</name>
    <dbReference type="NCBI Taxonomy" id="362788"/>
    <lineage>
        <taxon>Eukaryota</taxon>
        <taxon>Viridiplantae</taxon>
        <taxon>Streptophyta</taxon>
        <taxon>Embryophyta</taxon>
        <taxon>Tracheophyta</taxon>
        <taxon>Spermatophyta</taxon>
        <taxon>Magnoliopsida</taxon>
        <taxon>eudicotyledons</taxon>
        <taxon>Gunneridae</taxon>
        <taxon>Pentapetalae</taxon>
        <taxon>rosids</taxon>
        <taxon>fabids</taxon>
        <taxon>Fabales</taxon>
        <taxon>Fabaceae</taxon>
        <taxon>Caesalpinioideae</taxon>
        <taxon>Cassia clade</taxon>
        <taxon>Senna</taxon>
    </lineage>
</organism>
<reference evidence="2" key="1">
    <citation type="submission" date="2020-09" db="EMBL/GenBank/DDBJ databases">
        <title>Genome-Enabled Discovery of Anthraquinone Biosynthesis in Senna tora.</title>
        <authorList>
            <person name="Kang S.-H."/>
            <person name="Pandey R.P."/>
            <person name="Lee C.-M."/>
            <person name="Sim J.-S."/>
            <person name="Jeong J.-T."/>
            <person name="Choi B.-S."/>
            <person name="Jung M."/>
            <person name="Ginzburg D."/>
            <person name="Zhao K."/>
            <person name="Won S.Y."/>
            <person name="Oh T.-J."/>
            <person name="Yu Y."/>
            <person name="Kim N.-H."/>
            <person name="Lee O.R."/>
            <person name="Lee T.-H."/>
            <person name="Bashyal P."/>
            <person name="Kim T.-S."/>
            <person name="Lee W.-H."/>
            <person name="Kawkins C."/>
            <person name="Kim C.-K."/>
            <person name="Kim J.S."/>
            <person name="Ahn B.O."/>
            <person name="Rhee S.Y."/>
            <person name="Sohng J.K."/>
        </authorList>
    </citation>
    <scope>NUCLEOTIDE SEQUENCE</scope>
    <source>
        <tissue evidence="2">Leaf</tissue>
    </source>
</reference>
<protein>
    <submittedName>
        <fullName evidence="2">Putative FBD-associated F-box protein</fullName>
    </submittedName>
</protein>
<accession>A0A834TPN3</accession>
<dbReference type="InterPro" id="IPR055294">
    <property type="entry name" value="FBL60-like"/>
</dbReference>
<evidence type="ECO:0000313" key="3">
    <source>
        <dbReference type="Proteomes" id="UP000634136"/>
    </source>
</evidence>
<dbReference type="SUPFAM" id="SSF81383">
    <property type="entry name" value="F-box domain"/>
    <property type="match status" value="1"/>
</dbReference>
<dbReference type="PANTHER" id="PTHR31293:SF12">
    <property type="entry name" value="RNI-LIKE SUPERFAMILY PROTEIN"/>
    <property type="match status" value="1"/>
</dbReference>
<dbReference type="OrthoDB" id="1900471at2759"/>